<dbReference type="PANTHER" id="PTHR40980:SF3">
    <property type="entry name" value="TONB-DEPENDENT RECEPTOR-LIKE BETA-BARREL DOMAIN-CONTAINING PROTEIN"/>
    <property type="match status" value="1"/>
</dbReference>
<keyword evidence="3" id="KW-0998">Cell outer membrane</keyword>
<dbReference type="NCBIfam" id="TIGR01782">
    <property type="entry name" value="TonB-Xanth-Caul"/>
    <property type="match status" value="1"/>
</dbReference>
<evidence type="ECO:0000256" key="4">
    <source>
        <dbReference type="RuleBase" id="RU003357"/>
    </source>
</evidence>
<evidence type="ECO:0000259" key="6">
    <source>
        <dbReference type="Pfam" id="PF00593"/>
    </source>
</evidence>
<dbReference type="EMBL" id="QWFX01000014">
    <property type="protein sequence ID" value="RIJ27150.1"/>
    <property type="molecule type" value="Genomic_DNA"/>
</dbReference>
<comment type="subcellular location">
    <subcellularLocation>
        <location evidence="1 4">Cell outer membrane</location>
    </subcellularLocation>
</comment>
<dbReference type="InterPro" id="IPR036942">
    <property type="entry name" value="Beta-barrel_TonB_sf"/>
</dbReference>
<keyword evidence="2 4" id="KW-0472">Membrane</keyword>
<reference evidence="8 9" key="1">
    <citation type="submission" date="2018-08" db="EMBL/GenBank/DDBJ databases">
        <title>Henriciella mobilis sp. nov., isolated from seawater.</title>
        <authorList>
            <person name="Cheng H."/>
            <person name="Wu Y.-H."/>
            <person name="Xu X.-W."/>
            <person name="Guo L.-L."/>
        </authorList>
    </citation>
    <scope>NUCLEOTIDE SEQUENCE [LARGE SCALE GENOMIC DNA]</scope>
    <source>
        <strain evidence="8 9">JN25</strain>
    </source>
</reference>
<keyword evidence="4" id="KW-0798">TonB box</keyword>
<evidence type="ECO:0000313" key="8">
    <source>
        <dbReference type="EMBL" id="RIJ27150.1"/>
    </source>
</evidence>
<keyword evidence="9" id="KW-1185">Reference proteome</keyword>
<gene>
    <name evidence="8" type="ORF">D1223_15080</name>
</gene>
<dbReference type="InterPro" id="IPR012910">
    <property type="entry name" value="Plug_dom"/>
</dbReference>
<name>A0A399R6Z3_9PROT</name>
<feature type="chain" id="PRO_5017484911" evidence="5">
    <location>
        <begin position="32"/>
        <end position="1003"/>
    </location>
</feature>
<dbReference type="PANTHER" id="PTHR40980">
    <property type="entry name" value="PLUG DOMAIN-CONTAINING PROTEIN"/>
    <property type="match status" value="1"/>
</dbReference>
<dbReference type="GO" id="GO:0009279">
    <property type="term" value="C:cell outer membrane"/>
    <property type="evidence" value="ECO:0007669"/>
    <property type="project" value="UniProtKB-SubCell"/>
</dbReference>
<evidence type="ECO:0000256" key="2">
    <source>
        <dbReference type="ARBA" id="ARBA00023136"/>
    </source>
</evidence>
<dbReference type="AlphaFoldDB" id="A0A399R6Z3"/>
<comment type="similarity">
    <text evidence="4">Belongs to the TonB-dependent receptor family.</text>
</comment>
<dbReference type="RefSeq" id="WP_119377264.1">
    <property type="nucleotide sequence ID" value="NZ_QWFX01000014.1"/>
</dbReference>
<evidence type="ECO:0000259" key="7">
    <source>
        <dbReference type="Pfam" id="PF07715"/>
    </source>
</evidence>
<dbReference type="InterPro" id="IPR010104">
    <property type="entry name" value="TonB_rcpt_bac"/>
</dbReference>
<evidence type="ECO:0000256" key="3">
    <source>
        <dbReference type="ARBA" id="ARBA00023237"/>
    </source>
</evidence>
<dbReference type="InterPro" id="IPR037066">
    <property type="entry name" value="Plug_dom_sf"/>
</dbReference>
<dbReference type="InterPro" id="IPR000531">
    <property type="entry name" value="Beta-barrel_TonB"/>
</dbReference>
<dbReference type="SUPFAM" id="SSF56935">
    <property type="entry name" value="Porins"/>
    <property type="match status" value="1"/>
</dbReference>
<comment type="caution">
    <text evidence="8">The sequence shown here is derived from an EMBL/GenBank/DDBJ whole genome shotgun (WGS) entry which is preliminary data.</text>
</comment>
<dbReference type="Pfam" id="PF07715">
    <property type="entry name" value="Plug"/>
    <property type="match status" value="1"/>
</dbReference>
<dbReference type="Gene3D" id="2.40.170.20">
    <property type="entry name" value="TonB-dependent receptor, beta-barrel domain"/>
    <property type="match status" value="1"/>
</dbReference>
<dbReference type="Proteomes" id="UP000266385">
    <property type="component" value="Unassembled WGS sequence"/>
</dbReference>
<evidence type="ECO:0000256" key="1">
    <source>
        <dbReference type="ARBA" id="ARBA00004442"/>
    </source>
</evidence>
<organism evidence="8 9">
    <name type="scientific">Henriciella mobilis</name>
    <dbReference type="NCBI Taxonomy" id="2305467"/>
    <lineage>
        <taxon>Bacteria</taxon>
        <taxon>Pseudomonadati</taxon>
        <taxon>Pseudomonadota</taxon>
        <taxon>Alphaproteobacteria</taxon>
        <taxon>Hyphomonadales</taxon>
        <taxon>Hyphomonadaceae</taxon>
        <taxon>Henriciella</taxon>
    </lineage>
</organism>
<dbReference type="Pfam" id="PF00593">
    <property type="entry name" value="TonB_dep_Rec_b-barrel"/>
    <property type="match status" value="1"/>
</dbReference>
<feature type="signal peptide" evidence="5">
    <location>
        <begin position="1"/>
        <end position="31"/>
    </location>
</feature>
<sequence length="1003" mass="109218">MRHSGLFTWRQVSLALLGSASALALAHSAHAQEADEEGEDLRQDVVVVEGIRGSLVEATDIKRNAQGVVDAITNEDMGKFPDTNLAESLQRITGVSINRQNGEGSEVTVRGFGPGFNLVLLNGRQMPTAFLEGGAPSSRSFDFGNLASEGIAAVEVYKTGLASIPTGGIGSTLNIKTARPLDAPGLRYSVGAKGVYDNSVTNLGDTELTPEISGIFSNTFGDDKFGVALVGSYQERDSGFAQVGTTSGWRGAFLGAENNWGTLPQPPNDTQVTNRPGPNDIYSTPQNVNYSLTNVNRERINGQATFQYSPNSNFTATLDYFYTQNKVATERSDMSVWFNHGDVTSGWTDGPIASPLFYNEDFGDLGTDLSMGGAKYATKAENQSIGLNLDWQATDRLSFTFDAHSSSAENGQDSPYGTSSVISTADFELRTQAVDFTKDIPVLEIGFQDPFTGIDPSRMISTGSVFSNSYIKTEIDQFQLNGRYELDRFIDSVDFGVSATNNKVRSAFANAQRDTWGGVGTADDLPDDIFKRVNIAENFDQFSGAGQTQKEFFVFDFDRMVDIIDSAGDPFNEACGGDGVCRSDDFLIDRRIEEESYAGFFEVSKDFDIGLMPANITAGLRYEKTDITSPSQVTTPTGTQWVAANEFGLIGLDNPDNVVVQEFTGEYDYWLPAIDFRLEPRDDVVLRASYSKTLTRPGYADIAGGLSVAQIFRVDGGNGTNGNTNLRPFLSENFDLSAEWYYNDLGSYVSAGYFRKDVENFIGSGVVTQTPFEVYTPFGGERYNAAVAAVGDDIGAIRQWIFENADPSTFEITGTDSSGNFTGNIFGVPGEDPLLTFDIATPVNQEDATIDGWEFAWQHFFGDSGFGFIANYTIVDGDVAFDNNQVPSSGDPQFAVTGLSDSYNLIGFYDKDGLQARIAYNWRDKFLTSTVGVSGTPNNPLYVEDYGQIDFNVSYEVYDGVTLFVEGINVTDETSRTVGRTPAYVNFATQTGSRYNIGARYTF</sequence>
<dbReference type="Gene3D" id="2.170.130.10">
    <property type="entry name" value="TonB-dependent receptor, plug domain"/>
    <property type="match status" value="1"/>
</dbReference>
<keyword evidence="8" id="KW-0675">Receptor</keyword>
<keyword evidence="5" id="KW-0732">Signal</keyword>
<feature type="domain" description="TonB-dependent receptor plug" evidence="7">
    <location>
        <begin position="62"/>
        <end position="167"/>
    </location>
</feature>
<accession>A0A399R6Z3</accession>
<evidence type="ECO:0000313" key="9">
    <source>
        <dbReference type="Proteomes" id="UP000266385"/>
    </source>
</evidence>
<dbReference type="OrthoDB" id="5476657at2"/>
<feature type="domain" description="TonB-dependent receptor-like beta-barrel" evidence="6">
    <location>
        <begin position="458"/>
        <end position="970"/>
    </location>
</feature>
<evidence type="ECO:0000256" key="5">
    <source>
        <dbReference type="SAM" id="SignalP"/>
    </source>
</evidence>
<proteinExistence type="inferred from homology"/>
<protein>
    <submittedName>
        <fullName evidence="8">TonB-dependent receptor</fullName>
    </submittedName>
</protein>